<dbReference type="GO" id="GO:0015628">
    <property type="term" value="P:protein secretion by the type II secretion system"/>
    <property type="evidence" value="ECO:0007669"/>
    <property type="project" value="InterPro"/>
</dbReference>
<keyword evidence="6 9" id="KW-0812">Transmembrane</keyword>
<evidence type="ECO:0000256" key="9">
    <source>
        <dbReference type="SAM" id="Phobius"/>
    </source>
</evidence>
<feature type="transmembrane region" description="Helical" evidence="9">
    <location>
        <begin position="12"/>
        <end position="35"/>
    </location>
</feature>
<dbReference type="PANTHER" id="PTHR38779">
    <property type="entry name" value="TYPE II SECRETION SYSTEM PROTEIN I-RELATED"/>
    <property type="match status" value="1"/>
</dbReference>
<dbReference type="InterPro" id="IPR012902">
    <property type="entry name" value="N_methyl_site"/>
</dbReference>
<evidence type="ECO:0000256" key="3">
    <source>
        <dbReference type="ARBA" id="ARBA00022475"/>
    </source>
</evidence>
<proteinExistence type="inferred from homology"/>
<evidence type="ECO:0000256" key="2">
    <source>
        <dbReference type="ARBA" id="ARBA00008358"/>
    </source>
</evidence>
<dbReference type="AlphaFoldDB" id="A0A2H0YVK5"/>
<dbReference type="Proteomes" id="UP000231542">
    <property type="component" value="Unassembled WGS sequence"/>
</dbReference>
<evidence type="ECO:0000256" key="7">
    <source>
        <dbReference type="ARBA" id="ARBA00022989"/>
    </source>
</evidence>
<comment type="caution">
    <text evidence="10">The sequence shown here is derived from an EMBL/GenBank/DDBJ whole genome shotgun (WGS) entry which is preliminary data.</text>
</comment>
<comment type="subcellular location">
    <subcellularLocation>
        <location evidence="1">Cell inner membrane</location>
        <topology evidence="1">Single-pass membrane protein</topology>
    </subcellularLocation>
</comment>
<keyword evidence="3" id="KW-1003">Cell membrane</keyword>
<evidence type="ECO:0000256" key="5">
    <source>
        <dbReference type="ARBA" id="ARBA00022519"/>
    </source>
</evidence>
<dbReference type="InterPro" id="IPR008969">
    <property type="entry name" value="CarboxyPept-like_regulatory"/>
</dbReference>
<keyword evidence="8 9" id="KW-0472">Membrane</keyword>
<dbReference type="GO" id="GO:0005886">
    <property type="term" value="C:plasma membrane"/>
    <property type="evidence" value="ECO:0007669"/>
    <property type="project" value="UniProtKB-SubCell"/>
</dbReference>
<name>A0A2H0YVK5_9BACT</name>
<sequence>MKMNKKKKTSGFTLIELIVVIGIFVTAGIFIIGGFDQAIQALAVSRSKVIATAIANEKLEVIRNMPYAAVGTTTGWPHGEIPANQTINQSNFEFTVQTRVDYIDDPFDGNALGTIPGKPVDTVPNDYKKAEVSIKWNNPRADPVLLSTLVVPKGLESAASTGSLLIKVFNSSGLPVPQAILNITNNSVIPIINITNTTDNDGNLQVLSLPPSIEGYHIEATKVGYSRDSTYAIDPISLPNPVKPNLSIIEEEVTEVSFAIDSISTLNVYTVDDTCAPIPNIPLAIWGERLIGTDPDVPKYSSEPPTNDQGNLSLVDLEWDNYTLLETSADYDVAGIIPPILLNILPDTAQNTSLVLSPHTANSLRVTIKDTGTKTALTGAEAILSKTGYEETKVTGFGFFEQNDWSGGSGQEEFSDLTKYASDDGNIEAFSTPGNLTLNYTENNNNYFEDFSSNTYRDTSVTTADWDINLGQVTLEKQDGQYLPEGTAQTIKLNSNAGRITRATLTATEILNNQTINYFLSANGGSNFDPVIPGEEHIFANPGSDLLFRVVFATTDPLLTPILDDISISYLQVAYASSGELISSSFNTGTASNFGTLTWLPSSQIPESGTGSVKFQIATNNDNHTWNFVGPDGTSDTFYPSSGSAIQAAHSGNQYIRYKVFLSTEDLAYTPVISDIKIGYTSSCIPPGQVFFSNLNNDTYSLDLTLDGYEPLNTSATVNGTSQVEYFLTPL</sequence>
<comment type="similarity">
    <text evidence="2">Belongs to the GSP I family.</text>
</comment>
<evidence type="ECO:0000313" key="11">
    <source>
        <dbReference type="Proteomes" id="UP000231542"/>
    </source>
</evidence>
<evidence type="ECO:0000256" key="8">
    <source>
        <dbReference type="ARBA" id="ARBA00023136"/>
    </source>
</evidence>
<keyword evidence="4" id="KW-0488">Methylation</keyword>
<dbReference type="PROSITE" id="PS00409">
    <property type="entry name" value="PROKAR_NTER_METHYL"/>
    <property type="match status" value="1"/>
</dbReference>
<keyword evidence="5" id="KW-0997">Cell inner membrane</keyword>
<accession>A0A2H0YVK5</accession>
<dbReference type="SUPFAM" id="SSF49464">
    <property type="entry name" value="Carboxypeptidase regulatory domain-like"/>
    <property type="match status" value="1"/>
</dbReference>
<evidence type="ECO:0000256" key="1">
    <source>
        <dbReference type="ARBA" id="ARBA00004377"/>
    </source>
</evidence>
<evidence type="ECO:0000313" key="10">
    <source>
        <dbReference type="EMBL" id="PIS42456.1"/>
    </source>
</evidence>
<gene>
    <name evidence="10" type="ORF">COT24_03370</name>
</gene>
<organism evidence="10 11">
    <name type="scientific">Candidatus Kerfeldbacteria bacterium CG08_land_8_20_14_0_20_40_16</name>
    <dbReference type="NCBI Taxonomy" id="2014244"/>
    <lineage>
        <taxon>Bacteria</taxon>
        <taxon>Candidatus Kerfeldiibacteriota</taxon>
    </lineage>
</organism>
<keyword evidence="7 9" id="KW-1133">Transmembrane helix</keyword>
<dbReference type="EMBL" id="PEXU01000042">
    <property type="protein sequence ID" value="PIS42456.1"/>
    <property type="molecule type" value="Genomic_DNA"/>
</dbReference>
<evidence type="ECO:0000256" key="4">
    <source>
        <dbReference type="ARBA" id="ARBA00022481"/>
    </source>
</evidence>
<dbReference type="InterPro" id="IPR010052">
    <property type="entry name" value="T2SS_protein-GspI"/>
</dbReference>
<dbReference type="PANTHER" id="PTHR38779:SF2">
    <property type="entry name" value="TYPE II SECRETION SYSTEM PROTEIN I-RELATED"/>
    <property type="match status" value="1"/>
</dbReference>
<dbReference type="GO" id="GO:0015627">
    <property type="term" value="C:type II protein secretion system complex"/>
    <property type="evidence" value="ECO:0007669"/>
    <property type="project" value="InterPro"/>
</dbReference>
<protein>
    <submittedName>
        <fullName evidence="10">Uncharacterized protein</fullName>
    </submittedName>
</protein>
<reference evidence="10 11" key="1">
    <citation type="submission" date="2017-09" db="EMBL/GenBank/DDBJ databases">
        <title>Depth-based differentiation of microbial function through sediment-hosted aquifers and enrichment of novel symbionts in the deep terrestrial subsurface.</title>
        <authorList>
            <person name="Probst A.J."/>
            <person name="Ladd B."/>
            <person name="Jarett J.K."/>
            <person name="Geller-Mcgrath D.E."/>
            <person name="Sieber C.M."/>
            <person name="Emerson J.B."/>
            <person name="Anantharaman K."/>
            <person name="Thomas B.C."/>
            <person name="Malmstrom R."/>
            <person name="Stieglmeier M."/>
            <person name="Klingl A."/>
            <person name="Woyke T."/>
            <person name="Ryan C.M."/>
            <person name="Banfield J.F."/>
        </authorList>
    </citation>
    <scope>NUCLEOTIDE SEQUENCE [LARGE SCALE GENOMIC DNA]</scope>
    <source>
        <strain evidence="10">CG08_land_8_20_14_0_20_40_16</strain>
    </source>
</reference>
<evidence type="ECO:0000256" key="6">
    <source>
        <dbReference type="ARBA" id="ARBA00022692"/>
    </source>
</evidence>